<evidence type="ECO:0000256" key="1">
    <source>
        <dbReference type="SAM" id="Phobius"/>
    </source>
</evidence>
<accession>A0A0R2LBC5</accession>
<dbReference type="EMBL" id="JQCF01000012">
    <property type="protein sequence ID" value="KRN99112.1"/>
    <property type="molecule type" value="Genomic_DNA"/>
</dbReference>
<organism evidence="2 3">
    <name type="scientific">Companilactobacillus kimchiensis</name>
    <dbReference type="NCBI Taxonomy" id="993692"/>
    <lineage>
        <taxon>Bacteria</taxon>
        <taxon>Bacillati</taxon>
        <taxon>Bacillota</taxon>
        <taxon>Bacilli</taxon>
        <taxon>Lactobacillales</taxon>
        <taxon>Lactobacillaceae</taxon>
        <taxon>Companilactobacillus</taxon>
    </lineage>
</organism>
<comment type="caution">
    <text evidence="2">The sequence shown here is derived from an EMBL/GenBank/DDBJ whole genome shotgun (WGS) entry which is preliminary data.</text>
</comment>
<feature type="transmembrane region" description="Helical" evidence="1">
    <location>
        <begin position="59"/>
        <end position="81"/>
    </location>
</feature>
<sequence>MYSTIQLFNAKIRLSVYREYSKMSNKKIAVIYLFFFIIPYILCLSIIGVSYNSLVLHALTWRIVVGGIIGAFGMFAVKVIAQRPVLIMYRSSTQKVLKGLLNFFILERSRFVISANLLVDFCLSTASIYLVAKFMPLTVILGRTLGWLVLILVLSLTLASYLEFESLSIYTEKKK</sequence>
<dbReference type="AlphaFoldDB" id="A0A0R2LBC5"/>
<evidence type="ECO:0000313" key="2">
    <source>
        <dbReference type="EMBL" id="KRN99112.1"/>
    </source>
</evidence>
<reference evidence="2 3" key="1">
    <citation type="journal article" date="2015" name="Genome Announc.">
        <title>Expanding the biotechnology potential of lactobacilli through comparative genomics of 213 strains and associated genera.</title>
        <authorList>
            <person name="Sun Z."/>
            <person name="Harris H.M."/>
            <person name="McCann A."/>
            <person name="Guo C."/>
            <person name="Argimon S."/>
            <person name="Zhang W."/>
            <person name="Yang X."/>
            <person name="Jeffery I.B."/>
            <person name="Cooney J.C."/>
            <person name="Kagawa T.F."/>
            <person name="Liu W."/>
            <person name="Song Y."/>
            <person name="Salvetti E."/>
            <person name="Wrobel A."/>
            <person name="Rasinkangas P."/>
            <person name="Parkhill J."/>
            <person name="Rea M.C."/>
            <person name="O'Sullivan O."/>
            <person name="Ritari J."/>
            <person name="Douillard F.P."/>
            <person name="Paul Ross R."/>
            <person name="Yang R."/>
            <person name="Briner A.E."/>
            <person name="Felis G.E."/>
            <person name="de Vos W.M."/>
            <person name="Barrangou R."/>
            <person name="Klaenhammer T.R."/>
            <person name="Caufield P.W."/>
            <person name="Cui Y."/>
            <person name="Zhang H."/>
            <person name="O'Toole P.W."/>
        </authorList>
    </citation>
    <scope>NUCLEOTIDE SEQUENCE [LARGE SCALE GENOMIC DNA]</scope>
    <source>
        <strain evidence="2 3">DSM 24716</strain>
    </source>
</reference>
<feature type="transmembrane region" description="Helical" evidence="1">
    <location>
        <begin position="144"/>
        <end position="164"/>
    </location>
</feature>
<keyword evidence="1" id="KW-1133">Transmembrane helix</keyword>
<proteinExistence type="predicted"/>
<protein>
    <submittedName>
        <fullName evidence="2">Uncharacterized protein</fullName>
    </submittedName>
</protein>
<name>A0A0R2LBC5_9LACO</name>
<keyword evidence="1" id="KW-0472">Membrane</keyword>
<dbReference type="PATRIC" id="fig|993692.3.peg.542"/>
<keyword evidence="1" id="KW-0812">Transmembrane</keyword>
<keyword evidence="3" id="KW-1185">Reference proteome</keyword>
<dbReference type="Proteomes" id="UP000051006">
    <property type="component" value="Unassembled WGS sequence"/>
</dbReference>
<feature type="transmembrane region" description="Helical" evidence="1">
    <location>
        <begin position="28"/>
        <end position="47"/>
    </location>
</feature>
<dbReference type="STRING" id="993692.IV57_GL000537"/>
<evidence type="ECO:0000313" key="3">
    <source>
        <dbReference type="Proteomes" id="UP000051006"/>
    </source>
</evidence>
<feature type="transmembrane region" description="Helical" evidence="1">
    <location>
        <begin position="111"/>
        <end position="132"/>
    </location>
</feature>
<gene>
    <name evidence="2" type="ORF">IV57_GL000537</name>
</gene>